<dbReference type="InterPro" id="IPR024783">
    <property type="entry name" value="TORC_N"/>
</dbReference>
<dbReference type="CTD" id="23373"/>
<evidence type="ECO:0000259" key="12">
    <source>
        <dbReference type="Pfam" id="PF12885"/>
    </source>
</evidence>
<keyword evidence="7" id="KW-0010">Activator</keyword>
<comment type="similarity">
    <text evidence="3">Belongs to the TORC family.</text>
</comment>
<dbReference type="GO" id="GO:0051289">
    <property type="term" value="P:protein homotetramerization"/>
    <property type="evidence" value="ECO:0007669"/>
    <property type="project" value="InterPro"/>
</dbReference>
<feature type="compositionally biased region" description="Polar residues" evidence="10">
    <location>
        <begin position="332"/>
        <end position="352"/>
    </location>
</feature>
<feature type="domain" description="Transducer of regulated CREB activity middle" evidence="12">
    <location>
        <begin position="164"/>
        <end position="309"/>
    </location>
</feature>
<dbReference type="InterPro" id="IPR024785">
    <property type="entry name" value="TORC_C"/>
</dbReference>
<sequence>MATSNNPRKFSEKIALHNQKQAEETAAFEEVMKDLSLTRAARLQLQKTQYLQLGQSRGQYYGGSLPNVNQIGSSSMDLPFQRSGILGETLGAAPVSLTPFQSSGLDTSRTTRHHGLVDRVYRDRNRLGSPHRRPLSVDKHGRQVDSCPYGTVYLSPPSDTSWRRTNSDSALHQSTMTPAQQDAFAGGSQDIQQKRVLLLTVPGMEEAASETDKNLSKQVWDSKKTGSSRPKSCEVPGINIFPSTDQENTTTLIPATHNTGGSLPDLTNIHFPSPLPTPLDPEESTFPALSSSNSTGNLAANLTHLGIGTANQGMLATPGSSQQHRQPAVSPLSLNAESRRQQSQQMSPTLSPLSPITQAVAMDALSLEQQLPYSFFTQASSQQPPPPPPQQPPQQQPQSQPQQPQVPSSLSQTTPLMPSSGLQRGPPLPPLSVTVPSTIPQSPPGNQAQPSMGIDITSLEQFNMIENAISSNSLYSPCSTLNYSQAAMMGLTGSHSSLQDSQQLTYSSHGNIPNIILTVTGESPPSLSKELTSTLAGVGDVSFDSDSQFPLDELKIDPLTLDGLHMLNDPDMVLTDPATEDTFRMDRL</sequence>
<organism evidence="14 15">
    <name type="scientific">Phascolarctos cinereus</name>
    <name type="common">Koala</name>
    <dbReference type="NCBI Taxonomy" id="38626"/>
    <lineage>
        <taxon>Eukaryota</taxon>
        <taxon>Metazoa</taxon>
        <taxon>Chordata</taxon>
        <taxon>Craniata</taxon>
        <taxon>Vertebrata</taxon>
        <taxon>Euteleostomi</taxon>
        <taxon>Mammalia</taxon>
        <taxon>Metatheria</taxon>
        <taxon>Diprotodontia</taxon>
        <taxon>Phascolarctidae</taxon>
        <taxon>Phascolarctos</taxon>
    </lineage>
</organism>
<proteinExistence type="inferred from homology"/>
<evidence type="ECO:0000256" key="3">
    <source>
        <dbReference type="ARBA" id="ARBA00007167"/>
    </source>
</evidence>
<reference evidence="15" key="1">
    <citation type="submission" date="2025-08" db="UniProtKB">
        <authorList>
            <consortium name="RefSeq"/>
        </authorList>
    </citation>
    <scope>IDENTIFICATION</scope>
    <source>
        <tissue evidence="15">Spleen</tissue>
    </source>
</reference>
<dbReference type="Proteomes" id="UP000515140">
    <property type="component" value="Unplaced"/>
</dbReference>
<feature type="domain" description="Transducer of regulated CREB activity N-terminal" evidence="11">
    <location>
        <begin position="6"/>
        <end position="66"/>
    </location>
</feature>
<feature type="compositionally biased region" description="Basic and acidic residues" evidence="10">
    <location>
        <begin position="210"/>
        <end position="224"/>
    </location>
</feature>
<evidence type="ECO:0000256" key="2">
    <source>
        <dbReference type="ARBA" id="ARBA00004496"/>
    </source>
</evidence>
<keyword evidence="4" id="KW-0963">Cytoplasm</keyword>
<evidence type="ECO:0000259" key="13">
    <source>
        <dbReference type="Pfam" id="PF12886"/>
    </source>
</evidence>
<keyword evidence="8" id="KW-0804">Transcription</keyword>
<evidence type="ECO:0000256" key="6">
    <source>
        <dbReference type="ARBA" id="ARBA00023015"/>
    </source>
</evidence>
<dbReference type="GO" id="GO:0045944">
    <property type="term" value="P:positive regulation of transcription by RNA polymerase II"/>
    <property type="evidence" value="ECO:0007669"/>
    <property type="project" value="TreeGrafter"/>
</dbReference>
<evidence type="ECO:0000256" key="9">
    <source>
        <dbReference type="ARBA" id="ARBA00023242"/>
    </source>
</evidence>
<dbReference type="InterPro" id="IPR024784">
    <property type="entry name" value="TORC_M"/>
</dbReference>
<feature type="region of interest" description="Disordered" evidence="10">
    <location>
        <begin position="311"/>
        <end position="352"/>
    </location>
</feature>
<evidence type="ECO:0000313" key="14">
    <source>
        <dbReference type="Proteomes" id="UP000515140"/>
    </source>
</evidence>
<feature type="compositionally biased region" description="Polar residues" evidence="10">
    <location>
        <begin position="413"/>
        <end position="422"/>
    </location>
</feature>
<dbReference type="AlphaFoldDB" id="A0A6P5M8T3"/>
<evidence type="ECO:0000256" key="7">
    <source>
        <dbReference type="ARBA" id="ARBA00023159"/>
    </source>
</evidence>
<comment type="subcellular location">
    <subcellularLocation>
        <location evidence="2">Cytoplasm</location>
    </subcellularLocation>
    <subcellularLocation>
        <location evidence="1">Nucleus</location>
    </subcellularLocation>
</comment>
<dbReference type="GO" id="GO:0005634">
    <property type="term" value="C:nucleus"/>
    <property type="evidence" value="ECO:0007669"/>
    <property type="project" value="UniProtKB-SubCell"/>
</dbReference>
<dbReference type="Pfam" id="PF12885">
    <property type="entry name" value="TORC_M"/>
    <property type="match status" value="1"/>
</dbReference>
<feature type="region of interest" description="Disordered" evidence="10">
    <location>
        <begin position="209"/>
        <end position="245"/>
    </location>
</feature>
<dbReference type="GeneID" id="110223413"/>
<dbReference type="GO" id="GO:0008140">
    <property type="term" value="F:cAMP response element binding protein binding"/>
    <property type="evidence" value="ECO:0007669"/>
    <property type="project" value="InterPro"/>
</dbReference>
<feature type="compositionally biased region" description="Low complexity" evidence="10">
    <location>
        <begin position="396"/>
        <end position="412"/>
    </location>
</feature>
<evidence type="ECO:0000256" key="10">
    <source>
        <dbReference type="SAM" id="MobiDB-lite"/>
    </source>
</evidence>
<evidence type="ECO:0000256" key="4">
    <source>
        <dbReference type="ARBA" id="ARBA00022490"/>
    </source>
</evidence>
<evidence type="ECO:0000256" key="5">
    <source>
        <dbReference type="ARBA" id="ARBA00022553"/>
    </source>
</evidence>
<dbReference type="PANTHER" id="PTHR13589:SF14">
    <property type="entry name" value="CREB-REGULATED TRANSCRIPTION COACTIVATOR 1"/>
    <property type="match status" value="1"/>
</dbReference>
<gene>
    <name evidence="15" type="primary">CRTC1</name>
</gene>
<dbReference type="PANTHER" id="PTHR13589">
    <property type="entry name" value="CREB-REGULATED TRANSCRIPTION COACTIVATOR"/>
    <property type="match status" value="1"/>
</dbReference>
<feature type="region of interest" description="Disordered" evidence="10">
    <location>
        <begin position="378"/>
        <end position="452"/>
    </location>
</feature>
<keyword evidence="5" id="KW-0597">Phosphoprotein</keyword>
<feature type="domain" description="Transducer of regulated CREB activity C-terminal" evidence="13">
    <location>
        <begin position="513"/>
        <end position="588"/>
    </location>
</feature>
<evidence type="ECO:0000256" key="1">
    <source>
        <dbReference type="ARBA" id="ARBA00004123"/>
    </source>
</evidence>
<keyword evidence="9" id="KW-0539">Nucleus</keyword>
<feature type="compositionally biased region" description="Pro residues" evidence="10">
    <location>
        <begin position="383"/>
        <end position="395"/>
    </location>
</feature>
<evidence type="ECO:0000259" key="11">
    <source>
        <dbReference type="Pfam" id="PF12884"/>
    </source>
</evidence>
<evidence type="ECO:0000313" key="15">
    <source>
        <dbReference type="RefSeq" id="XP_020864591.1"/>
    </source>
</evidence>
<dbReference type="Pfam" id="PF12886">
    <property type="entry name" value="TORC_C"/>
    <property type="match status" value="1"/>
</dbReference>
<dbReference type="Pfam" id="PF12884">
    <property type="entry name" value="TORC_N"/>
    <property type="match status" value="1"/>
</dbReference>
<dbReference type="GO" id="GO:0005737">
    <property type="term" value="C:cytoplasm"/>
    <property type="evidence" value="ECO:0007669"/>
    <property type="project" value="UniProtKB-SubCell"/>
</dbReference>
<keyword evidence="14" id="KW-1185">Reference proteome</keyword>
<protein>
    <submittedName>
        <fullName evidence="15">CREB-regulated transcription coactivator 1 isoform X6</fullName>
    </submittedName>
</protein>
<dbReference type="RefSeq" id="XP_020864591.1">
    <property type="nucleotide sequence ID" value="XM_021008932.1"/>
</dbReference>
<feature type="compositionally biased region" description="Polar residues" evidence="10">
    <location>
        <begin position="311"/>
        <end position="325"/>
    </location>
</feature>
<dbReference type="InterPro" id="IPR024786">
    <property type="entry name" value="TORC"/>
</dbReference>
<name>A0A6P5M8T3_PHACI</name>
<accession>A0A6P5M8T3</accession>
<evidence type="ECO:0000256" key="8">
    <source>
        <dbReference type="ARBA" id="ARBA00023163"/>
    </source>
</evidence>
<keyword evidence="6" id="KW-0805">Transcription regulation</keyword>